<dbReference type="Proteomes" id="UP000600918">
    <property type="component" value="Unassembled WGS sequence"/>
</dbReference>
<name>A0A834MY88_VESPE</name>
<reference evidence="1" key="1">
    <citation type="journal article" date="2020" name="G3 (Bethesda)">
        <title>High-Quality Assemblies for Three Invasive Social Wasps from the &lt;i&gt;Vespula&lt;/i&gt; Genus.</title>
        <authorList>
            <person name="Harrop T.W.R."/>
            <person name="Guhlin J."/>
            <person name="McLaughlin G.M."/>
            <person name="Permina E."/>
            <person name="Stockwell P."/>
            <person name="Gilligan J."/>
            <person name="Le Lec M.F."/>
            <person name="Gruber M.A.M."/>
            <person name="Quinn O."/>
            <person name="Lovegrove M."/>
            <person name="Duncan E.J."/>
            <person name="Remnant E.J."/>
            <person name="Van Eeckhoven J."/>
            <person name="Graham B."/>
            <person name="Knapp R.A."/>
            <person name="Langford K.W."/>
            <person name="Kronenberg Z."/>
            <person name="Press M.O."/>
            <person name="Eacker S.M."/>
            <person name="Wilson-Rankin E.E."/>
            <person name="Purcell J."/>
            <person name="Lester P.J."/>
            <person name="Dearden P.K."/>
        </authorList>
    </citation>
    <scope>NUCLEOTIDE SEQUENCE</scope>
    <source>
        <strain evidence="1">Volc-1</strain>
    </source>
</reference>
<proteinExistence type="predicted"/>
<comment type="caution">
    <text evidence="1">The sequence shown here is derived from an EMBL/GenBank/DDBJ whole genome shotgun (WGS) entry which is preliminary data.</text>
</comment>
<accession>A0A834MY88</accession>
<sequence length="135" mass="14440">MSTISIVIAVAGKALNAESRSADALESTKFSRIDLAKKLAHRDKSHGKNALNNGRCSASGNNPLAFFFDTAFGTRTLAELRPPPHHCCHHYHHQHHYQHWLPLAATPTPTPTPTPVAAGGSSGGICRIVCKSLVA</sequence>
<dbReference type="AlphaFoldDB" id="A0A834MY88"/>
<keyword evidence="2" id="KW-1185">Reference proteome</keyword>
<evidence type="ECO:0000313" key="1">
    <source>
        <dbReference type="EMBL" id="KAF7389730.1"/>
    </source>
</evidence>
<protein>
    <submittedName>
        <fullName evidence="1">Uncharacterized protein</fullName>
    </submittedName>
</protein>
<evidence type="ECO:0000313" key="2">
    <source>
        <dbReference type="Proteomes" id="UP000600918"/>
    </source>
</evidence>
<organism evidence="1 2">
    <name type="scientific">Vespula pensylvanica</name>
    <name type="common">Western yellow jacket</name>
    <name type="synonym">Wasp</name>
    <dbReference type="NCBI Taxonomy" id="30213"/>
    <lineage>
        <taxon>Eukaryota</taxon>
        <taxon>Metazoa</taxon>
        <taxon>Ecdysozoa</taxon>
        <taxon>Arthropoda</taxon>
        <taxon>Hexapoda</taxon>
        <taxon>Insecta</taxon>
        <taxon>Pterygota</taxon>
        <taxon>Neoptera</taxon>
        <taxon>Endopterygota</taxon>
        <taxon>Hymenoptera</taxon>
        <taxon>Apocrita</taxon>
        <taxon>Aculeata</taxon>
        <taxon>Vespoidea</taxon>
        <taxon>Vespidae</taxon>
        <taxon>Vespinae</taxon>
        <taxon>Vespula</taxon>
    </lineage>
</organism>
<gene>
    <name evidence="1" type="ORF">H0235_018214</name>
</gene>
<dbReference type="EMBL" id="JACSDY010000024">
    <property type="protein sequence ID" value="KAF7389730.1"/>
    <property type="molecule type" value="Genomic_DNA"/>
</dbReference>